<name>A0A8S5V2J0_9CAUD</name>
<dbReference type="EMBL" id="BK016183">
    <property type="protein sequence ID" value="DAG00835.1"/>
    <property type="molecule type" value="Genomic_DNA"/>
</dbReference>
<sequence>MAYKPTSMPTASAPSLSVVRINDFYGCDLTNQPTNVDAQRSPDARNMIRDVPGKVRKRMGYQTIYTLDGQINGFHKLNGAAALIHAGTKLYKATPDGCEAVYTEAADARSKSWEFDKKLVIADGKALLVYDGETVVRADTQGRVPILTISRQPSGGGTSYEGLNLLQPKFEEDFLVDADHKDAKVFQLSFGGLDEAAVTVQVMTADSDWADKTEGTDFTVDRKTGAVTFTTAPGATPVSGTDNVKITASRTVAGYADRVNRCSIGIQFGVAGASDRLFLAGNPEFINYDWYSGQNDPTYWSDTAYSVLGQSDAAIVGYSVVNARLAAHKNGQDAERNCIVREGNLTDNQPAFPIVNILQGEGAIGPYTFGYLQTEPLFLTNLGVYAITAQDITGEKYSQLRSFFLNGKLLDETNLKDAYCCVYKDMYWLAVNGRVYVLDGLQASQTDRNAPYATRQYAGFYLTHIPARVLWEDDGALWFGGEDGKVRKFFTDAASQTSYNDDGEAIYACWRTMDVSGKNVYRSKNFSRLYVELAAAVATSLKAFARISGVWEQLFEDSTSARYFDFANMNFGKITFSCDDNPKTVGEKISIKKVDKAGFRIENGEVDEPFGLNNISIEYVETGYYKR</sequence>
<protein>
    <submittedName>
        <fullName evidence="1">Uncharacterized protein</fullName>
    </submittedName>
</protein>
<proteinExistence type="predicted"/>
<organism evidence="1">
    <name type="scientific">Myoviridae sp. ctncN39</name>
    <dbReference type="NCBI Taxonomy" id="2825170"/>
    <lineage>
        <taxon>Viruses</taxon>
        <taxon>Duplodnaviria</taxon>
        <taxon>Heunggongvirae</taxon>
        <taxon>Uroviricota</taxon>
        <taxon>Caudoviricetes</taxon>
    </lineage>
</organism>
<evidence type="ECO:0000313" key="1">
    <source>
        <dbReference type="EMBL" id="DAG00835.1"/>
    </source>
</evidence>
<accession>A0A8S5V2J0</accession>
<reference evidence="1" key="1">
    <citation type="journal article" date="2021" name="Proc. Natl. Acad. Sci. U.S.A.">
        <title>A Catalog of Tens of Thousands of Viruses from Human Metagenomes Reveals Hidden Associations with Chronic Diseases.</title>
        <authorList>
            <person name="Tisza M.J."/>
            <person name="Buck C.B."/>
        </authorList>
    </citation>
    <scope>NUCLEOTIDE SEQUENCE</scope>
    <source>
        <strain evidence="1">CtncN39</strain>
    </source>
</reference>